<dbReference type="AlphaFoldDB" id="A0A0J7KB50"/>
<evidence type="ECO:0000313" key="2">
    <source>
        <dbReference type="EMBL" id="KMQ87507.1"/>
    </source>
</evidence>
<keyword evidence="3" id="KW-1185">Reference proteome</keyword>
<dbReference type="Proteomes" id="UP000036403">
    <property type="component" value="Unassembled WGS sequence"/>
</dbReference>
<protein>
    <submittedName>
        <fullName evidence="2">Glucose transporter type 1-like protein</fullName>
    </submittedName>
</protein>
<accession>A0A0J7KB50</accession>
<feature type="compositionally biased region" description="Basic and acidic residues" evidence="1">
    <location>
        <begin position="168"/>
        <end position="185"/>
    </location>
</feature>
<evidence type="ECO:0000256" key="1">
    <source>
        <dbReference type="SAM" id="MobiDB-lite"/>
    </source>
</evidence>
<name>A0A0J7KB50_LASNI</name>
<feature type="region of interest" description="Disordered" evidence="1">
    <location>
        <begin position="150"/>
        <end position="185"/>
    </location>
</feature>
<dbReference type="EMBL" id="LBMM01010381">
    <property type="protein sequence ID" value="KMQ87507.1"/>
    <property type="molecule type" value="Genomic_DNA"/>
</dbReference>
<keyword evidence="2" id="KW-0813">Transport</keyword>
<keyword evidence="2" id="KW-0762">Sugar transport</keyword>
<sequence>MLIFNQIHQNTIARRIIECIIILNFELGKSIKHCFFSMDFLMSSLFTKVTQTASLFALTFLLAGIPHKSMAQTYINEDSSAADMDEEATGEEHQAFRNEHYNDLIANLEISTQALEQAQQMGQTGEALRDKKKAVKKYLKLVTKQIEDISELSDQSERVENELQQMRQAKDEGEAVLENRDLDDY</sequence>
<reference evidence="2 3" key="1">
    <citation type="submission" date="2015-04" db="EMBL/GenBank/DDBJ databases">
        <title>Lasius niger genome sequencing.</title>
        <authorList>
            <person name="Konorov E.A."/>
            <person name="Nikitin M.A."/>
            <person name="Kirill M.V."/>
            <person name="Chang P."/>
        </authorList>
    </citation>
    <scope>NUCLEOTIDE SEQUENCE [LARGE SCALE GENOMIC DNA]</scope>
    <source>
        <tissue evidence="2">Whole</tissue>
    </source>
</reference>
<proteinExistence type="predicted"/>
<organism evidence="2 3">
    <name type="scientific">Lasius niger</name>
    <name type="common">Black garden ant</name>
    <dbReference type="NCBI Taxonomy" id="67767"/>
    <lineage>
        <taxon>Eukaryota</taxon>
        <taxon>Metazoa</taxon>
        <taxon>Ecdysozoa</taxon>
        <taxon>Arthropoda</taxon>
        <taxon>Hexapoda</taxon>
        <taxon>Insecta</taxon>
        <taxon>Pterygota</taxon>
        <taxon>Neoptera</taxon>
        <taxon>Endopterygota</taxon>
        <taxon>Hymenoptera</taxon>
        <taxon>Apocrita</taxon>
        <taxon>Aculeata</taxon>
        <taxon>Formicoidea</taxon>
        <taxon>Formicidae</taxon>
        <taxon>Formicinae</taxon>
        <taxon>Lasius</taxon>
        <taxon>Lasius</taxon>
    </lineage>
</organism>
<comment type="caution">
    <text evidence="2">The sequence shown here is derived from an EMBL/GenBank/DDBJ whole genome shotgun (WGS) entry which is preliminary data.</text>
</comment>
<dbReference type="PaxDb" id="67767-A0A0J7KB50"/>
<evidence type="ECO:0000313" key="3">
    <source>
        <dbReference type="Proteomes" id="UP000036403"/>
    </source>
</evidence>
<gene>
    <name evidence="2" type="ORF">RF55_13194</name>
</gene>